<dbReference type="Gene3D" id="3.30.565.10">
    <property type="entry name" value="Histidine kinase-like ATPase, C-terminal domain"/>
    <property type="match status" value="1"/>
</dbReference>
<protein>
    <recommendedName>
        <fullName evidence="2">histidine kinase</fullName>
        <ecNumber evidence="2">2.7.13.3</ecNumber>
    </recommendedName>
</protein>
<keyword evidence="5" id="KW-0547">Nucleotide-binding</keyword>
<dbReference type="SUPFAM" id="SSF48452">
    <property type="entry name" value="TPR-like"/>
    <property type="match status" value="1"/>
</dbReference>
<feature type="domain" description="Signal transduction histidine kinase subgroup 2 dimerisation and phosphoacceptor" evidence="10">
    <location>
        <begin position="397"/>
        <end position="472"/>
    </location>
</feature>
<sequence>MLPAQTEAPRGVTYDSLQGEATLTIKSGDPARRERTHKLLSEWHQTNTDSFLHYQDSIVHHEEAYLLTLVGRRGANDLLSRGCETAEIYWNIGREAEAEEMLLRAISRGETDGALAGAAFCRGLLLYLYDGIQDSVRHRALALRNAAYVNTTEDSIPPDLLFSNVNELLYEGLYQESVDAANAAITRFATFPPADRDLLRSIYSLRGDALVKLGQHDAAIRSYERARELIRAIKGPKAGRQYAGGLADAHYQQRDYRLALPHYADYFAYAREEYQISYDLDYLYAGYVASLRGLRRYRAADSLQEIRLANLKNYHGQQVELLTKATAEKFETTRRTNTIATQSIRLGQQEQTQKLTYGILVLAVLGLCGLYFGRRINVRKNGLLAAQNDRNQLLLQEIHHRVKNNLETVSSLLELQSASLTDEHAVAAMRASQSRVYSLGLLHQKLYQGKNLAAIEMKDYFTNLAESLRENYVPDEDISITVAMEPLELDVDTAVPLGLIVNELLTNALKYAFVGAGAGAVEVGLSKVGDKEYRLTVRDDGVGKDFTAGPQGTGFGSRLVGLLARQLDGELREVNDGGLLTELTFGER</sequence>
<dbReference type="Gene3D" id="3.30.450.20">
    <property type="entry name" value="PAS domain"/>
    <property type="match status" value="1"/>
</dbReference>
<keyword evidence="7" id="KW-0067">ATP-binding</keyword>
<dbReference type="GO" id="GO:0016301">
    <property type="term" value="F:kinase activity"/>
    <property type="evidence" value="ECO:0007669"/>
    <property type="project" value="UniProtKB-KW"/>
</dbReference>
<gene>
    <name evidence="11" type="ORF">GGR27_003574</name>
</gene>
<evidence type="ECO:0000256" key="6">
    <source>
        <dbReference type="ARBA" id="ARBA00022777"/>
    </source>
</evidence>
<evidence type="ECO:0000259" key="9">
    <source>
        <dbReference type="Pfam" id="PF02518"/>
    </source>
</evidence>
<comment type="catalytic activity">
    <reaction evidence="1">
        <text>ATP + protein L-histidine = ADP + protein N-phospho-L-histidine.</text>
        <dbReference type="EC" id="2.7.13.3"/>
    </reaction>
</comment>
<proteinExistence type="predicted"/>
<dbReference type="Pfam" id="PF07568">
    <property type="entry name" value="HisKA_2"/>
    <property type="match status" value="1"/>
</dbReference>
<dbReference type="EMBL" id="JAATJH010000008">
    <property type="protein sequence ID" value="NJC28055.1"/>
    <property type="molecule type" value="Genomic_DNA"/>
</dbReference>
<comment type="caution">
    <text evidence="11">The sequence shown here is derived from an EMBL/GenBank/DDBJ whole genome shotgun (WGS) entry which is preliminary data.</text>
</comment>
<dbReference type="PANTHER" id="PTHR41523:SF8">
    <property type="entry name" value="ETHYLENE RESPONSE SENSOR PROTEIN"/>
    <property type="match status" value="1"/>
</dbReference>
<evidence type="ECO:0000313" key="11">
    <source>
        <dbReference type="EMBL" id="NJC28055.1"/>
    </source>
</evidence>
<dbReference type="InterPro" id="IPR011495">
    <property type="entry name" value="Sig_transdc_His_kin_sub2_dim/P"/>
</dbReference>
<dbReference type="InterPro" id="IPR011990">
    <property type="entry name" value="TPR-like_helical_dom_sf"/>
</dbReference>
<name>A0ABX0XFY7_9BACT</name>
<dbReference type="InterPro" id="IPR003594">
    <property type="entry name" value="HATPase_dom"/>
</dbReference>
<evidence type="ECO:0000313" key="12">
    <source>
        <dbReference type="Proteomes" id="UP000770785"/>
    </source>
</evidence>
<keyword evidence="3" id="KW-0597">Phosphoprotein</keyword>
<reference evidence="11 12" key="1">
    <citation type="submission" date="2020-03" db="EMBL/GenBank/DDBJ databases">
        <title>Genomic Encyclopedia of Type Strains, Phase IV (KMG-IV): sequencing the most valuable type-strain genomes for metagenomic binning, comparative biology and taxonomic classification.</title>
        <authorList>
            <person name="Goeker M."/>
        </authorList>
    </citation>
    <scope>NUCLEOTIDE SEQUENCE [LARGE SCALE GENOMIC DNA]</scope>
    <source>
        <strain evidence="11 12">DSM 105096</strain>
    </source>
</reference>
<organism evidence="11 12">
    <name type="scientific">Neolewinella antarctica</name>
    <dbReference type="NCBI Taxonomy" id="442734"/>
    <lineage>
        <taxon>Bacteria</taxon>
        <taxon>Pseudomonadati</taxon>
        <taxon>Bacteroidota</taxon>
        <taxon>Saprospiria</taxon>
        <taxon>Saprospirales</taxon>
        <taxon>Lewinellaceae</taxon>
        <taxon>Neolewinella</taxon>
    </lineage>
</organism>
<feature type="domain" description="Histidine kinase/HSP90-like ATPase" evidence="9">
    <location>
        <begin position="495"/>
        <end position="573"/>
    </location>
</feature>
<evidence type="ECO:0000256" key="4">
    <source>
        <dbReference type="ARBA" id="ARBA00022679"/>
    </source>
</evidence>
<keyword evidence="6 11" id="KW-0418">Kinase</keyword>
<dbReference type="PANTHER" id="PTHR41523">
    <property type="entry name" value="TWO-COMPONENT SYSTEM SENSOR PROTEIN"/>
    <property type="match status" value="1"/>
</dbReference>
<keyword evidence="8" id="KW-0472">Membrane</keyword>
<dbReference type="Gene3D" id="1.25.40.10">
    <property type="entry name" value="Tetratricopeptide repeat domain"/>
    <property type="match status" value="1"/>
</dbReference>
<dbReference type="Pfam" id="PF02518">
    <property type="entry name" value="HATPase_c"/>
    <property type="match status" value="1"/>
</dbReference>
<dbReference type="Proteomes" id="UP000770785">
    <property type="component" value="Unassembled WGS sequence"/>
</dbReference>
<keyword evidence="4" id="KW-0808">Transferase</keyword>
<feature type="transmembrane region" description="Helical" evidence="8">
    <location>
        <begin position="355"/>
        <end position="373"/>
    </location>
</feature>
<accession>A0ABX0XFY7</accession>
<keyword evidence="8" id="KW-1133">Transmembrane helix</keyword>
<evidence type="ECO:0000259" key="10">
    <source>
        <dbReference type="Pfam" id="PF07568"/>
    </source>
</evidence>
<keyword evidence="8" id="KW-0812">Transmembrane</keyword>
<dbReference type="EC" id="2.7.13.3" evidence="2"/>
<evidence type="ECO:0000256" key="3">
    <source>
        <dbReference type="ARBA" id="ARBA00022553"/>
    </source>
</evidence>
<evidence type="ECO:0000256" key="8">
    <source>
        <dbReference type="SAM" id="Phobius"/>
    </source>
</evidence>
<dbReference type="Pfam" id="PF13424">
    <property type="entry name" value="TPR_12"/>
    <property type="match status" value="1"/>
</dbReference>
<evidence type="ECO:0000256" key="5">
    <source>
        <dbReference type="ARBA" id="ARBA00022741"/>
    </source>
</evidence>
<dbReference type="SUPFAM" id="SSF55874">
    <property type="entry name" value="ATPase domain of HSP90 chaperone/DNA topoisomerase II/histidine kinase"/>
    <property type="match status" value="1"/>
</dbReference>
<evidence type="ECO:0000256" key="2">
    <source>
        <dbReference type="ARBA" id="ARBA00012438"/>
    </source>
</evidence>
<keyword evidence="12" id="KW-1185">Reference proteome</keyword>
<evidence type="ECO:0000256" key="1">
    <source>
        <dbReference type="ARBA" id="ARBA00000085"/>
    </source>
</evidence>
<evidence type="ECO:0000256" key="7">
    <source>
        <dbReference type="ARBA" id="ARBA00022840"/>
    </source>
</evidence>
<dbReference type="InterPro" id="IPR036890">
    <property type="entry name" value="HATPase_C_sf"/>
</dbReference>